<evidence type="ECO:0000256" key="7">
    <source>
        <dbReference type="ARBA" id="ARBA00023170"/>
    </source>
</evidence>
<dbReference type="GO" id="GO:0003700">
    <property type="term" value="F:DNA-binding transcription factor activity"/>
    <property type="evidence" value="ECO:0007669"/>
    <property type="project" value="InterPro"/>
</dbReference>
<keyword evidence="12" id="KW-1185">Reference proteome</keyword>
<evidence type="ECO:0000256" key="2">
    <source>
        <dbReference type="ARBA" id="ARBA00022771"/>
    </source>
</evidence>
<dbReference type="SMART" id="SM00399">
    <property type="entry name" value="ZnF_C4"/>
    <property type="match status" value="1"/>
</dbReference>
<name>A0A183H5D8_9BILA</name>
<dbReference type="EMBL" id="UZAJ01001608">
    <property type="protein sequence ID" value="VDO33911.1"/>
    <property type="molecule type" value="Genomic_DNA"/>
</dbReference>
<organism evidence="13">
    <name type="scientific">Onchocerca flexuosa</name>
    <dbReference type="NCBI Taxonomy" id="387005"/>
    <lineage>
        <taxon>Eukaryota</taxon>
        <taxon>Metazoa</taxon>
        <taxon>Ecdysozoa</taxon>
        <taxon>Nematoda</taxon>
        <taxon>Chromadorea</taxon>
        <taxon>Rhabditida</taxon>
        <taxon>Spirurina</taxon>
        <taxon>Spiruromorpha</taxon>
        <taxon>Filarioidea</taxon>
        <taxon>Onchocercidae</taxon>
        <taxon>Onchocerca</taxon>
    </lineage>
</organism>
<feature type="domain" description="Nuclear receptor" evidence="10">
    <location>
        <begin position="644"/>
        <end position="711"/>
    </location>
</feature>
<feature type="region of interest" description="Disordered" evidence="9">
    <location>
        <begin position="337"/>
        <end position="360"/>
    </location>
</feature>
<evidence type="ECO:0000256" key="8">
    <source>
        <dbReference type="ARBA" id="ARBA00023242"/>
    </source>
</evidence>
<feature type="region of interest" description="Disordered" evidence="9">
    <location>
        <begin position="1"/>
        <end position="24"/>
    </location>
</feature>
<dbReference type="InterPro" id="IPR050200">
    <property type="entry name" value="Nuclear_hormone_rcpt_NR3"/>
</dbReference>
<dbReference type="InterPro" id="IPR013088">
    <property type="entry name" value="Znf_NHR/GATA"/>
</dbReference>
<keyword evidence="8" id="KW-0539">Nucleus</keyword>
<dbReference type="CDD" id="cd06916">
    <property type="entry name" value="NR_DBD_like"/>
    <property type="match status" value="1"/>
</dbReference>
<reference evidence="13" key="1">
    <citation type="submission" date="2016-06" db="UniProtKB">
        <authorList>
            <consortium name="WormBaseParasite"/>
        </authorList>
    </citation>
    <scope>IDENTIFICATION</scope>
</reference>
<keyword evidence="4" id="KW-0805">Transcription regulation</keyword>
<reference evidence="11 12" key="2">
    <citation type="submission" date="2018-11" db="EMBL/GenBank/DDBJ databases">
        <authorList>
            <consortium name="Pathogen Informatics"/>
        </authorList>
    </citation>
    <scope>NUCLEOTIDE SEQUENCE [LARGE SCALE GENOMIC DNA]</scope>
</reference>
<proteinExistence type="predicted"/>
<evidence type="ECO:0000256" key="6">
    <source>
        <dbReference type="ARBA" id="ARBA00023163"/>
    </source>
</evidence>
<gene>
    <name evidence="11" type="ORF">OFLC_LOCUS2698</name>
</gene>
<dbReference type="PANTHER" id="PTHR48092">
    <property type="entry name" value="KNIRPS-RELATED PROTEIN-RELATED"/>
    <property type="match status" value="1"/>
</dbReference>
<keyword evidence="7" id="KW-0675">Receptor</keyword>
<evidence type="ECO:0000256" key="9">
    <source>
        <dbReference type="SAM" id="MobiDB-lite"/>
    </source>
</evidence>
<feature type="compositionally biased region" description="Polar residues" evidence="9">
    <location>
        <begin position="340"/>
        <end position="360"/>
    </location>
</feature>
<evidence type="ECO:0000313" key="13">
    <source>
        <dbReference type="WBParaSite" id="OFLC_0000269701-mRNA-1"/>
    </source>
</evidence>
<dbReference type="GO" id="GO:0043565">
    <property type="term" value="F:sequence-specific DNA binding"/>
    <property type="evidence" value="ECO:0007669"/>
    <property type="project" value="InterPro"/>
</dbReference>
<evidence type="ECO:0000259" key="10">
    <source>
        <dbReference type="PROSITE" id="PS51030"/>
    </source>
</evidence>
<dbReference type="Proteomes" id="UP000267606">
    <property type="component" value="Unassembled WGS sequence"/>
</dbReference>
<keyword evidence="1" id="KW-0479">Metal-binding</keyword>
<dbReference type="PRINTS" id="PR00047">
    <property type="entry name" value="STROIDFINGER"/>
</dbReference>
<evidence type="ECO:0000313" key="11">
    <source>
        <dbReference type="EMBL" id="VDO33911.1"/>
    </source>
</evidence>
<keyword evidence="3" id="KW-0862">Zinc</keyword>
<keyword evidence="5" id="KW-0238">DNA-binding</keyword>
<dbReference type="AlphaFoldDB" id="A0A183H5D8"/>
<evidence type="ECO:0000256" key="1">
    <source>
        <dbReference type="ARBA" id="ARBA00022723"/>
    </source>
</evidence>
<feature type="region of interest" description="Disordered" evidence="9">
    <location>
        <begin position="254"/>
        <end position="282"/>
    </location>
</feature>
<feature type="compositionally biased region" description="Basic and acidic residues" evidence="9">
    <location>
        <begin position="270"/>
        <end position="279"/>
    </location>
</feature>
<dbReference type="Pfam" id="PF00105">
    <property type="entry name" value="zf-C4"/>
    <property type="match status" value="1"/>
</dbReference>
<evidence type="ECO:0000256" key="3">
    <source>
        <dbReference type="ARBA" id="ARBA00022833"/>
    </source>
</evidence>
<keyword evidence="6" id="KW-0804">Transcription</keyword>
<keyword evidence="2" id="KW-0863">Zinc-finger</keyword>
<sequence>MLRRHVSKSPNEQEQSSSSFHLPDPTAICSTVNTTCTGLTPINNSVPTVFSVLNNRGAFAFVNDTNNYASNTNNSDNRNFLFPTDRFNPPYLQPNVSPYTNVIQNDPRLHPASAILSNSLRQYNSIGINANGITFDRFSQPFPVPQGTTASSVPVISVASVTPTIPTAGHTTLPPMATTNNARPSASHFIPSPLVTDQPCRYLLSFEQQAKIAHEAAMHYANLTEHLMEHARSAAAAENMPLPPLPQAVFSMVQKYDQQKESPQNSRQQQKQEEEKKDLNPTYLTLGNMIPFPHSDTVTSHDTSDQQQIFSGLLRQKRPLTDSMFTSAFSEPVAKVRQVENISNTDTTPSRSESDSSNKTAAEVLPVLSPHPYYAASTENNFEQQQNELEVDESGRKNAAETVNQPIITPLRTIQEHFNQINPKYGSKPDHSSTALHLSLTPSEKLTTRTTVLTHENTPRDVGISIDEMSTSSLIGPSIQKSRQQPHLDSGISMSANLTDKCEQISLDRPSWSNSFTVNNILIGNDEKGEIDGLKQIMEPTPEILNQTRALSPRTTTNFPVMSASNVLPYQASQQTLQNCINQMVHAARPSIVHAPFKTLPRYNVATSGILIAPDGRPIPPAVYSCFDMLRQPLTSMDSNQEDNNLCAICNDKASGNHYSGFFRRTIQKKIEYTCYKQGNCIIDQKNRNRCQSCRFNKCLKLGMRQESVRLDRNRRRKKDETKEKEVEEIEEMKKLKAIV</sequence>
<evidence type="ECO:0000313" key="12">
    <source>
        <dbReference type="Proteomes" id="UP000267606"/>
    </source>
</evidence>
<evidence type="ECO:0000256" key="4">
    <source>
        <dbReference type="ARBA" id="ARBA00023015"/>
    </source>
</evidence>
<dbReference type="STRING" id="387005.A0A183H5D8"/>
<dbReference type="WBParaSite" id="OFLC_0000269701-mRNA-1">
    <property type="protein sequence ID" value="OFLC_0000269701-mRNA-1"/>
    <property type="gene ID" value="OFLC_0000269701"/>
</dbReference>
<feature type="compositionally biased region" description="Polar residues" evidence="9">
    <location>
        <begin position="8"/>
        <end position="20"/>
    </location>
</feature>
<accession>A0A183H5D8</accession>
<dbReference type="Gene3D" id="3.30.50.10">
    <property type="entry name" value="Erythroid Transcription Factor GATA-1, subunit A"/>
    <property type="match status" value="1"/>
</dbReference>
<dbReference type="InterPro" id="IPR001628">
    <property type="entry name" value="Znf_hrmn_rcpt"/>
</dbReference>
<dbReference type="SUPFAM" id="SSF57716">
    <property type="entry name" value="Glucocorticoid receptor-like (DNA-binding domain)"/>
    <property type="match status" value="1"/>
</dbReference>
<dbReference type="GO" id="GO:0008270">
    <property type="term" value="F:zinc ion binding"/>
    <property type="evidence" value="ECO:0007669"/>
    <property type="project" value="UniProtKB-KW"/>
</dbReference>
<evidence type="ECO:0000256" key="5">
    <source>
        <dbReference type="ARBA" id="ARBA00023125"/>
    </source>
</evidence>
<dbReference type="PROSITE" id="PS51030">
    <property type="entry name" value="NUCLEAR_REC_DBD_2"/>
    <property type="match status" value="1"/>
</dbReference>
<protein>
    <submittedName>
        <fullName evidence="13">Nuclear receptor domain-containing protein</fullName>
    </submittedName>
</protein>